<keyword evidence="2" id="KW-1185">Reference proteome</keyword>
<evidence type="ECO:0000313" key="2">
    <source>
        <dbReference type="Proteomes" id="UP001595530"/>
    </source>
</evidence>
<dbReference type="Proteomes" id="UP001595530">
    <property type="component" value="Unassembled WGS sequence"/>
</dbReference>
<reference evidence="2" key="1">
    <citation type="journal article" date="2019" name="Int. J. Syst. Evol. Microbiol.">
        <title>The Global Catalogue of Microorganisms (GCM) 10K type strain sequencing project: providing services to taxonomists for standard genome sequencing and annotation.</title>
        <authorList>
            <consortium name="The Broad Institute Genomics Platform"/>
            <consortium name="The Broad Institute Genome Sequencing Center for Infectious Disease"/>
            <person name="Wu L."/>
            <person name="Ma J."/>
        </authorList>
    </citation>
    <scope>NUCLEOTIDE SEQUENCE [LARGE SCALE GENOMIC DNA]</scope>
    <source>
        <strain evidence="2">KCTC 42986</strain>
    </source>
</reference>
<evidence type="ECO:0000313" key="1">
    <source>
        <dbReference type="EMBL" id="MFC3109439.1"/>
    </source>
</evidence>
<name>A0ABV7F5H6_9BURK</name>
<dbReference type="RefSeq" id="WP_390324034.1">
    <property type="nucleotide sequence ID" value="NZ_JBHRTP010000051.1"/>
</dbReference>
<comment type="caution">
    <text evidence="1">The sequence shown here is derived from an EMBL/GenBank/DDBJ whole genome shotgun (WGS) entry which is preliminary data.</text>
</comment>
<accession>A0ABV7F5H6</accession>
<gene>
    <name evidence="1" type="ORF">ACFOFO_15965</name>
</gene>
<proteinExistence type="predicted"/>
<sequence>MTTTLAGYCVLQQSKQVNTDVLVRELINPHMHKQKTIQSALHHQIPPDAALALSRSGVAH</sequence>
<protein>
    <submittedName>
        <fullName evidence="1">Uncharacterized protein</fullName>
    </submittedName>
</protein>
<dbReference type="EMBL" id="JBHRTP010000051">
    <property type="protein sequence ID" value="MFC3109439.1"/>
    <property type="molecule type" value="Genomic_DNA"/>
</dbReference>
<organism evidence="1 2">
    <name type="scientific">Undibacterium arcticum</name>
    <dbReference type="NCBI Taxonomy" id="1762892"/>
    <lineage>
        <taxon>Bacteria</taxon>
        <taxon>Pseudomonadati</taxon>
        <taxon>Pseudomonadota</taxon>
        <taxon>Betaproteobacteria</taxon>
        <taxon>Burkholderiales</taxon>
        <taxon>Oxalobacteraceae</taxon>
        <taxon>Undibacterium</taxon>
    </lineage>
</organism>